<proteinExistence type="predicted"/>
<sequence>MDLMGLPKVSYAAWVCVLKPSAERLSSCSCVKTIDSIFFWNPRRVDGRALLWSQS</sequence>
<evidence type="ECO:0000313" key="2">
    <source>
        <dbReference type="Proteomes" id="UP000239425"/>
    </source>
</evidence>
<protein>
    <submittedName>
        <fullName evidence="1">Uncharacterized protein</fullName>
    </submittedName>
</protein>
<dbReference type="Proteomes" id="UP000239425">
    <property type="component" value="Unassembled WGS sequence"/>
</dbReference>
<gene>
    <name evidence="1" type="ORF">HCUR_00933</name>
</gene>
<dbReference type="EMBL" id="PHHC01000088">
    <property type="protein sequence ID" value="PPE03606.1"/>
    <property type="molecule type" value="Genomic_DNA"/>
</dbReference>
<accession>A0A2S5R8F3</accession>
<dbReference type="AlphaFoldDB" id="A0A2S5R8F3"/>
<organism evidence="1 2">
    <name type="scientific">Holospora curviuscula</name>
    <dbReference type="NCBI Taxonomy" id="1082868"/>
    <lineage>
        <taxon>Bacteria</taxon>
        <taxon>Pseudomonadati</taxon>
        <taxon>Pseudomonadota</taxon>
        <taxon>Alphaproteobacteria</taxon>
        <taxon>Holosporales</taxon>
        <taxon>Holosporaceae</taxon>
        <taxon>Holospora</taxon>
    </lineage>
</organism>
<name>A0A2S5R8F3_9PROT</name>
<evidence type="ECO:0000313" key="1">
    <source>
        <dbReference type="EMBL" id="PPE03606.1"/>
    </source>
</evidence>
<reference evidence="1 2" key="1">
    <citation type="submission" date="2017-11" db="EMBL/GenBank/DDBJ databases">
        <title>Comparative genomic analysis of Holospora spp., intranuclear symbionts of paramecia.</title>
        <authorList>
            <person name="Garushyants S.K."/>
            <person name="Beliavskaya A."/>
            <person name="Malko D.B."/>
            <person name="Logacheva M.D."/>
            <person name="Rautian M.S."/>
            <person name="Gelfand M.S."/>
        </authorList>
    </citation>
    <scope>NUCLEOTIDE SEQUENCE [LARGE SCALE GENOMIC DNA]</scope>
    <source>
        <strain evidence="2">02AZ16</strain>
    </source>
</reference>
<keyword evidence="2" id="KW-1185">Reference proteome</keyword>
<comment type="caution">
    <text evidence="1">The sequence shown here is derived from an EMBL/GenBank/DDBJ whole genome shotgun (WGS) entry which is preliminary data.</text>
</comment>